<evidence type="ECO:0000256" key="1">
    <source>
        <dbReference type="ARBA" id="ARBA00004123"/>
    </source>
</evidence>
<name>A0A7R9IAQ4_9NEOP</name>
<feature type="compositionally biased region" description="Basic and acidic residues" evidence="10">
    <location>
        <begin position="352"/>
        <end position="373"/>
    </location>
</feature>
<proteinExistence type="predicted"/>
<keyword evidence="5" id="KW-0805">Transcription regulation</keyword>
<evidence type="ECO:0000256" key="10">
    <source>
        <dbReference type="SAM" id="MobiDB-lite"/>
    </source>
</evidence>
<dbReference type="GO" id="GO:0008270">
    <property type="term" value="F:zinc ion binding"/>
    <property type="evidence" value="ECO:0007669"/>
    <property type="project" value="UniProtKB-KW"/>
</dbReference>
<dbReference type="GO" id="GO:0043565">
    <property type="term" value="F:sequence-specific DNA binding"/>
    <property type="evidence" value="ECO:0007669"/>
    <property type="project" value="InterPro"/>
</dbReference>
<gene>
    <name evidence="12" type="ORF">TTEB3V08_LOCUS542</name>
</gene>
<dbReference type="PANTHER" id="PTHR48092">
    <property type="entry name" value="KNIRPS-RELATED PROTEIN-RELATED"/>
    <property type="match status" value="1"/>
</dbReference>
<evidence type="ECO:0000256" key="9">
    <source>
        <dbReference type="ARBA" id="ARBA00023242"/>
    </source>
</evidence>
<keyword evidence="4" id="KW-0862">Zinc</keyword>
<dbReference type="InterPro" id="IPR050200">
    <property type="entry name" value="Nuclear_hormone_rcpt_NR3"/>
</dbReference>
<feature type="region of interest" description="Disordered" evidence="10">
    <location>
        <begin position="308"/>
        <end position="384"/>
    </location>
</feature>
<dbReference type="InterPro" id="IPR001628">
    <property type="entry name" value="Znf_hrmn_rcpt"/>
</dbReference>
<keyword evidence="3" id="KW-0863">Zinc-finger</keyword>
<dbReference type="PROSITE" id="PS51030">
    <property type="entry name" value="NUCLEAR_REC_DBD_2"/>
    <property type="match status" value="1"/>
</dbReference>
<evidence type="ECO:0000256" key="6">
    <source>
        <dbReference type="ARBA" id="ARBA00023125"/>
    </source>
</evidence>
<accession>A0A7R9IAQ4</accession>
<keyword evidence="8" id="KW-0675">Receptor</keyword>
<evidence type="ECO:0000256" key="2">
    <source>
        <dbReference type="ARBA" id="ARBA00022723"/>
    </source>
</evidence>
<evidence type="ECO:0000256" key="3">
    <source>
        <dbReference type="ARBA" id="ARBA00022771"/>
    </source>
</evidence>
<keyword evidence="7" id="KW-0804">Transcription</keyword>
<comment type="subcellular location">
    <subcellularLocation>
        <location evidence="1">Nucleus</location>
    </subcellularLocation>
</comment>
<dbReference type="Pfam" id="PF00105">
    <property type="entry name" value="zf-C4"/>
    <property type="match status" value="1"/>
</dbReference>
<keyword evidence="9" id="KW-0539">Nucleus</keyword>
<dbReference type="SUPFAM" id="SSF57716">
    <property type="entry name" value="Glucocorticoid receptor-like (DNA-binding domain)"/>
    <property type="match status" value="1"/>
</dbReference>
<feature type="region of interest" description="Disordered" evidence="10">
    <location>
        <begin position="240"/>
        <end position="290"/>
    </location>
</feature>
<dbReference type="AlphaFoldDB" id="A0A7R9IAQ4"/>
<feature type="compositionally biased region" description="Basic residues" evidence="10">
    <location>
        <begin position="321"/>
        <end position="330"/>
    </location>
</feature>
<sequence>MQSFFGRTYNNLGSISECKNSGECIINKKNRTSCKACRLRKCLLVGMSKSGSRYGRRSNWFKIHCLLQEQQQQQQQQQVSNNVTARDHLPTKNKVLPMWETINQQFHDKHPHHLPTILDSDNNNTGASKEGIFFDSKNRNLSPSHLIPIRHLQPPTHTGYGSAGEAAAALWAARNSFLPVQMSPHHVMNPSSLQPLPVSFLASPFLHTAAFHHASGPPHRNFILPFVQQVASPKIKPMERHFSTTTTSSSSTSLASSPPSSPKREPKQESSESSKSDQKVKESKEQSNSYDKSLAALRALGPVQEHPIDLSLRGCSPSHAKSNHRRKCKGHCSSTGDNTEHEDSMSDIGEDECSRGRAGDKESVDRDGMDKKPITVPLDLTTRT</sequence>
<feature type="compositionally biased region" description="Low complexity" evidence="10">
    <location>
        <begin position="243"/>
        <end position="258"/>
    </location>
</feature>
<feature type="domain" description="Nuclear receptor" evidence="11">
    <location>
        <begin position="1"/>
        <end position="54"/>
    </location>
</feature>
<keyword evidence="6" id="KW-0238">DNA-binding</keyword>
<evidence type="ECO:0000259" key="11">
    <source>
        <dbReference type="PROSITE" id="PS51030"/>
    </source>
</evidence>
<evidence type="ECO:0000256" key="8">
    <source>
        <dbReference type="ARBA" id="ARBA00023170"/>
    </source>
</evidence>
<evidence type="ECO:0000256" key="7">
    <source>
        <dbReference type="ARBA" id="ARBA00023163"/>
    </source>
</evidence>
<dbReference type="EMBL" id="OE000086">
    <property type="protein sequence ID" value="CAD7452360.1"/>
    <property type="molecule type" value="Genomic_DNA"/>
</dbReference>
<evidence type="ECO:0000313" key="12">
    <source>
        <dbReference type="EMBL" id="CAD7452360.1"/>
    </source>
</evidence>
<dbReference type="Gene3D" id="3.30.50.10">
    <property type="entry name" value="Erythroid Transcription Factor GATA-1, subunit A"/>
    <property type="match status" value="1"/>
</dbReference>
<evidence type="ECO:0000256" key="5">
    <source>
        <dbReference type="ARBA" id="ARBA00023015"/>
    </source>
</evidence>
<organism evidence="12">
    <name type="scientific">Timema tahoe</name>
    <dbReference type="NCBI Taxonomy" id="61484"/>
    <lineage>
        <taxon>Eukaryota</taxon>
        <taxon>Metazoa</taxon>
        <taxon>Ecdysozoa</taxon>
        <taxon>Arthropoda</taxon>
        <taxon>Hexapoda</taxon>
        <taxon>Insecta</taxon>
        <taxon>Pterygota</taxon>
        <taxon>Neoptera</taxon>
        <taxon>Polyneoptera</taxon>
        <taxon>Phasmatodea</taxon>
        <taxon>Timematodea</taxon>
        <taxon>Timematoidea</taxon>
        <taxon>Timematidae</taxon>
        <taxon>Timema</taxon>
    </lineage>
</organism>
<protein>
    <recommendedName>
        <fullName evidence="11">Nuclear receptor domain-containing protein</fullName>
    </recommendedName>
</protein>
<dbReference type="GO" id="GO:0003700">
    <property type="term" value="F:DNA-binding transcription factor activity"/>
    <property type="evidence" value="ECO:0007669"/>
    <property type="project" value="InterPro"/>
</dbReference>
<evidence type="ECO:0000256" key="4">
    <source>
        <dbReference type="ARBA" id="ARBA00022833"/>
    </source>
</evidence>
<dbReference type="InterPro" id="IPR013088">
    <property type="entry name" value="Znf_NHR/GATA"/>
</dbReference>
<dbReference type="SMART" id="SM00399">
    <property type="entry name" value="ZnF_C4"/>
    <property type="match status" value="1"/>
</dbReference>
<dbReference type="GO" id="GO:0005634">
    <property type="term" value="C:nucleus"/>
    <property type="evidence" value="ECO:0007669"/>
    <property type="project" value="UniProtKB-SubCell"/>
</dbReference>
<reference evidence="12" key="1">
    <citation type="submission" date="2020-11" db="EMBL/GenBank/DDBJ databases">
        <authorList>
            <person name="Tran Van P."/>
        </authorList>
    </citation>
    <scope>NUCLEOTIDE SEQUENCE</scope>
</reference>
<keyword evidence="2" id="KW-0479">Metal-binding</keyword>
<feature type="compositionally biased region" description="Basic and acidic residues" evidence="10">
    <location>
        <begin position="262"/>
        <end position="285"/>
    </location>
</feature>